<dbReference type="SUPFAM" id="SSF52283">
    <property type="entry name" value="Formate/glycerate dehydrogenase catalytic domain-like"/>
    <property type="match status" value="1"/>
</dbReference>
<evidence type="ECO:0000313" key="7">
    <source>
        <dbReference type="EMBL" id="RSL33607.1"/>
    </source>
</evidence>
<dbReference type="CDD" id="cd12172">
    <property type="entry name" value="PGDH_like_2"/>
    <property type="match status" value="1"/>
</dbReference>
<dbReference type="Pfam" id="PF02826">
    <property type="entry name" value="2-Hacid_dh_C"/>
    <property type="match status" value="1"/>
</dbReference>
<evidence type="ECO:0000259" key="6">
    <source>
        <dbReference type="Pfam" id="PF02826"/>
    </source>
</evidence>
<dbReference type="Pfam" id="PF00389">
    <property type="entry name" value="2-Hacid_dh"/>
    <property type="match status" value="1"/>
</dbReference>
<comment type="caution">
    <text evidence="7">The sequence shown here is derived from an EMBL/GenBank/DDBJ whole genome shotgun (WGS) entry which is preliminary data.</text>
</comment>
<dbReference type="PANTHER" id="PTHR42789">
    <property type="entry name" value="D-ISOMER SPECIFIC 2-HYDROXYACID DEHYDROGENASE FAMILY PROTEIN (AFU_ORTHOLOGUE AFUA_6G10090)"/>
    <property type="match status" value="1"/>
</dbReference>
<dbReference type="PROSITE" id="PS00671">
    <property type="entry name" value="D_2_HYDROXYACID_DH_3"/>
    <property type="match status" value="1"/>
</dbReference>
<dbReference type="InterPro" id="IPR050857">
    <property type="entry name" value="D-2-hydroxyacid_DH"/>
</dbReference>
<protein>
    <submittedName>
        <fullName evidence="7">Hydroxyacid dehydrogenase</fullName>
    </submittedName>
</protein>
<evidence type="ECO:0000256" key="4">
    <source>
        <dbReference type="RuleBase" id="RU003719"/>
    </source>
</evidence>
<feature type="domain" description="D-isomer specific 2-hydroxyacid dehydrogenase NAD-binding" evidence="6">
    <location>
        <begin position="113"/>
        <end position="285"/>
    </location>
</feature>
<comment type="similarity">
    <text evidence="1 4">Belongs to the D-isomer specific 2-hydroxyacid dehydrogenase family.</text>
</comment>
<dbReference type="GO" id="GO:0051287">
    <property type="term" value="F:NAD binding"/>
    <property type="evidence" value="ECO:0007669"/>
    <property type="project" value="InterPro"/>
</dbReference>
<evidence type="ECO:0000259" key="5">
    <source>
        <dbReference type="Pfam" id="PF00389"/>
    </source>
</evidence>
<dbReference type="InterPro" id="IPR029753">
    <property type="entry name" value="D-isomer_DH_CS"/>
</dbReference>
<name>A0A428N5U2_9BACI</name>
<dbReference type="PROSITE" id="PS00670">
    <property type="entry name" value="D_2_HYDROXYACID_DH_2"/>
    <property type="match status" value="1"/>
</dbReference>
<dbReference type="RefSeq" id="WP_125555663.1">
    <property type="nucleotide sequence ID" value="NZ_RBVX01000007.1"/>
</dbReference>
<dbReference type="AlphaFoldDB" id="A0A428N5U2"/>
<keyword evidence="2 4" id="KW-0560">Oxidoreductase</keyword>
<dbReference type="FunFam" id="3.40.50.720:FF:000203">
    <property type="entry name" value="D-3-phosphoglycerate dehydrogenase (SerA)"/>
    <property type="match status" value="1"/>
</dbReference>
<accession>A0A428N5U2</accession>
<evidence type="ECO:0000256" key="3">
    <source>
        <dbReference type="ARBA" id="ARBA00023027"/>
    </source>
</evidence>
<sequence>MFNVLVTSRMFGKLNPEPIKLLFDKGFDILDNPFHGKTHSENELLGLVQKADAAICGDDYFSKRVIKKAKNLKILSKYGVGVDRINIEAATKQGIVIANAPGSNKHAVADLAFTLMLSVARKLREAENVVQNGGWRVVIGRELYNKTLGIIGFGEIGREVAKRAKGFNVKIVVYDPYVEATVVKDMGVELVGIDKLLSQSDFVSLHLPSLPATKKFIDKHKLSLMKETAYLINTARGDIVDEEALLDALLDKKISGAALDTLAIEPPINNNLNELNNVIVTPHIGAHTYEANYIMGMMAAQNVVDVLEGRKPKYIVNQEVYKYENMG</sequence>
<keyword evidence="3" id="KW-0520">NAD</keyword>
<dbReference type="PANTHER" id="PTHR42789:SF1">
    <property type="entry name" value="D-ISOMER SPECIFIC 2-HYDROXYACID DEHYDROGENASE FAMILY PROTEIN (AFU_ORTHOLOGUE AFUA_6G10090)"/>
    <property type="match status" value="1"/>
</dbReference>
<evidence type="ECO:0000256" key="2">
    <source>
        <dbReference type="ARBA" id="ARBA00023002"/>
    </source>
</evidence>
<feature type="domain" description="D-isomer specific 2-hydroxyacid dehydrogenase catalytic" evidence="5">
    <location>
        <begin position="13"/>
        <end position="317"/>
    </location>
</feature>
<dbReference type="SUPFAM" id="SSF51735">
    <property type="entry name" value="NAD(P)-binding Rossmann-fold domains"/>
    <property type="match status" value="1"/>
</dbReference>
<evidence type="ECO:0000313" key="8">
    <source>
        <dbReference type="Proteomes" id="UP000275076"/>
    </source>
</evidence>
<dbReference type="Proteomes" id="UP000275076">
    <property type="component" value="Unassembled WGS sequence"/>
</dbReference>
<evidence type="ECO:0000256" key="1">
    <source>
        <dbReference type="ARBA" id="ARBA00005854"/>
    </source>
</evidence>
<dbReference type="Gene3D" id="3.40.50.720">
    <property type="entry name" value="NAD(P)-binding Rossmann-like Domain"/>
    <property type="match status" value="2"/>
</dbReference>
<gene>
    <name evidence="7" type="ORF">D7Z54_09865</name>
</gene>
<dbReference type="GO" id="GO:0016616">
    <property type="term" value="F:oxidoreductase activity, acting on the CH-OH group of donors, NAD or NADP as acceptor"/>
    <property type="evidence" value="ECO:0007669"/>
    <property type="project" value="InterPro"/>
</dbReference>
<organism evidence="7 8">
    <name type="scientific">Salibacterium salarium</name>
    <dbReference type="NCBI Taxonomy" id="284579"/>
    <lineage>
        <taxon>Bacteria</taxon>
        <taxon>Bacillati</taxon>
        <taxon>Bacillota</taxon>
        <taxon>Bacilli</taxon>
        <taxon>Bacillales</taxon>
        <taxon>Bacillaceae</taxon>
    </lineage>
</organism>
<keyword evidence="8" id="KW-1185">Reference proteome</keyword>
<dbReference type="EMBL" id="RBVX01000007">
    <property type="protein sequence ID" value="RSL33607.1"/>
    <property type="molecule type" value="Genomic_DNA"/>
</dbReference>
<proteinExistence type="inferred from homology"/>
<dbReference type="InterPro" id="IPR036291">
    <property type="entry name" value="NAD(P)-bd_dom_sf"/>
</dbReference>
<dbReference type="OrthoDB" id="9805416at2"/>
<dbReference type="InterPro" id="IPR006140">
    <property type="entry name" value="D-isomer_DH_NAD-bd"/>
</dbReference>
<reference evidence="7 8" key="1">
    <citation type="submission" date="2018-10" db="EMBL/GenBank/DDBJ databases">
        <title>Draft genome sequence of Bacillus salarius IM0101, isolated from a hypersaline soil in Inner Mongolia, China.</title>
        <authorList>
            <person name="Yamprayoonswat W."/>
            <person name="Boonvisut S."/>
            <person name="Jumpathong W."/>
            <person name="Sittihan S."/>
            <person name="Ruangsuj P."/>
            <person name="Wanthongcharoen S."/>
            <person name="Thongpramul N."/>
            <person name="Pimmason S."/>
            <person name="Yu B."/>
            <person name="Yasawong M."/>
        </authorList>
    </citation>
    <scope>NUCLEOTIDE SEQUENCE [LARGE SCALE GENOMIC DNA]</scope>
    <source>
        <strain evidence="7 8">IM0101</strain>
    </source>
</reference>
<dbReference type="InterPro" id="IPR006139">
    <property type="entry name" value="D-isomer_2_OHA_DH_cat_dom"/>
</dbReference>